<protein>
    <submittedName>
        <fullName evidence="2">Uncharacterized protein</fullName>
    </submittedName>
</protein>
<evidence type="ECO:0000313" key="2">
    <source>
        <dbReference type="EMBL" id="PVA07154.1"/>
    </source>
</evidence>
<reference evidence="2 3" key="1">
    <citation type="submission" date="2018-04" db="EMBL/GenBank/DDBJ databases">
        <title>Pelagivirga bohaiensis gen. nov., sp. nov., a bacterium isolated from the Bohai Sea.</title>
        <authorList>
            <person name="Ji X."/>
        </authorList>
    </citation>
    <scope>NUCLEOTIDE SEQUENCE [LARGE SCALE GENOMIC DNA]</scope>
    <source>
        <strain evidence="2 3">BH-SD16</strain>
    </source>
</reference>
<evidence type="ECO:0000256" key="1">
    <source>
        <dbReference type="SAM" id="SignalP"/>
    </source>
</evidence>
<dbReference type="PROSITE" id="PS51257">
    <property type="entry name" value="PROKAR_LIPOPROTEIN"/>
    <property type="match status" value="1"/>
</dbReference>
<proteinExistence type="predicted"/>
<keyword evidence="3" id="KW-1185">Reference proteome</keyword>
<accession>A0A2T7FYA9</accession>
<dbReference type="AlphaFoldDB" id="A0A2T7FYA9"/>
<keyword evidence="1" id="KW-0732">Signal</keyword>
<organism evidence="2 3">
    <name type="scientific">Thalassorhabdomicrobium marinisediminis</name>
    <dbReference type="NCBI Taxonomy" id="2170577"/>
    <lineage>
        <taxon>Bacteria</taxon>
        <taxon>Pseudomonadati</taxon>
        <taxon>Pseudomonadota</taxon>
        <taxon>Alphaproteobacteria</taxon>
        <taxon>Rhodobacterales</taxon>
        <taxon>Paracoccaceae</taxon>
        <taxon>Thalassorhabdomicrobium</taxon>
    </lineage>
</organism>
<feature type="chain" id="PRO_5015570089" evidence="1">
    <location>
        <begin position="20"/>
        <end position="66"/>
    </location>
</feature>
<gene>
    <name evidence="2" type="ORF">DC363_04675</name>
</gene>
<dbReference type="RefSeq" id="WP_108639983.1">
    <property type="nucleotide sequence ID" value="NZ_QCYG01000003.1"/>
</dbReference>
<dbReference type="OrthoDB" id="7872220at2"/>
<dbReference type="EMBL" id="QCYG01000003">
    <property type="protein sequence ID" value="PVA07154.1"/>
    <property type="molecule type" value="Genomic_DNA"/>
</dbReference>
<sequence>MIRIGFTALAAAFMLGACAQPDIPSRLDSSDTFYSGFGPADSYTPRPVGARANNDLMRFSTMSMVH</sequence>
<dbReference type="Proteomes" id="UP000244817">
    <property type="component" value="Unassembled WGS sequence"/>
</dbReference>
<comment type="caution">
    <text evidence="2">The sequence shown here is derived from an EMBL/GenBank/DDBJ whole genome shotgun (WGS) entry which is preliminary data.</text>
</comment>
<name>A0A2T7FYA9_9RHOB</name>
<feature type="signal peptide" evidence="1">
    <location>
        <begin position="1"/>
        <end position="19"/>
    </location>
</feature>
<evidence type="ECO:0000313" key="3">
    <source>
        <dbReference type="Proteomes" id="UP000244817"/>
    </source>
</evidence>